<name>A0A0A6P2C7_9GAMM</name>
<evidence type="ECO:0000313" key="1">
    <source>
        <dbReference type="EMBL" id="KHD04898.1"/>
    </source>
</evidence>
<reference evidence="1 2" key="1">
    <citation type="journal article" date="2016" name="Front. Microbiol.">
        <title>Single-Cell (Meta-)Genomics of a Dimorphic Candidatus Thiomargarita nelsonii Reveals Genomic Plasticity.</title>
        <authorList>
            <person name="Flood B.E."/>
            <person name="Fliss P."/>
            <person name="Jones D.S."/>
            <person name="Dick G.J."/>
            <person name="Jain S."/>
            <person name="Kaster A.K."/>
            <person name="Winkel M."/>
            <person name="Mussmann M."/>
            <person name="Bailey J."/>
        </authorList>
    </citation>
    <scope>NUCLEOTIDE SEQUENCE [LARGE SCALE GENOMIC DNA]</scope>
    <source>
        <strain evidence="1">Hydrate Ridge</strain>
    </source>
</reference>
<sequence>MLTIREEQMSALSQAMLKQFEDHLVIHLSNNFPDETREISEVELRALIQEGIEQAEQYQITLEDDVRRYLEFMVMYGHKFETNPDTAWASGILHAKELDGTAKMDLIDERELEMVRGLV</sequence>
<accession>A0A0A6P2C7</accession>
<dbReference type="Proteomes" id="UP000030428">
    <property type="component" value="Unassembled WGS sequence"/>
</dbReference>
<organism evidence="1 2">
    <name type="scientific">Candidatus Thiomargarita nelsonii</name>
    <dbReference type="NCBI Taxonomy" id="1003181"/>
    <lineage>
        <taxon>Bacteria</taxon>
        <taxon>Pseudomonadati</taxon>
        <taxon>Pseudomonadota</taxon>
        <taxon>Gammaproteobacteria</taxon>
        <taxon>Thiotrichales</taxon>
        <taxon>Thiotrichaceae</taxon>
        <taxon>Thiomargarita</taxon>
    </lineage>
</organism>
<keyword evidence="2" id="KW-1185">Reference proteome</keyword>
<proteinExistence type="predicted"/>
<dbReference type="AlphaFoldDB" id="A0A0A6P2C7"/>
<gene>
    <name evidence="1" type="ORF">PN36_33095</name>
</gene>
<comment type="caution">
    <text evidence="1">The sequence shown here is derived from an EMBL/GenBank/DDBJ whole genome shotgun (WGS) entry which is preliminary data.</text>
</comment>
<protein>
    <submittedName>
        <fullName evidence="1">Uncharacterized protein</fullName>
    </submittedName>
</protein>
<evidence type="ECO:0000313" key="2">
    <source>
        <dbReference type="Proteomes" id="UP000030428"/>
    </source>
</evidence>
<dbReference type="EMBL" id="JSZA02000321">
    <property type="protein sequence ID" value="KHD04898.1"/>
    <property type="molecule type" value="Genomic_DNA"/>
</dbReference>